<reference evidence="1" key="1">
    <citation type="submission" date="2020-08" db="EMBL/GenBank/DDBJ databases">
        <title>Multicomponent nature underlies the extraordinary mechanical properties of spider dragline silk.</title>
        <authorList>
            <person name="Kono N."/>
            <person name="Nakamura H."/>
            <person name="Mori M."/>
            <person name="Yoshida Y."/>
            <person name="Ohtoshi R."/>
            <person name="Malay A.D."/>
            <person name="Moran D.A.P."/>
            <person name="Tomita M."/>
            <person name="Numata K."/>
            <person name="Arakawa K."/>
        </authorList>
    </citation>
    <scope>NUCLEOTIDE SEQUENCE</scope>
</reference>
<protein>
    <submittedName>
        <fullName evidence="1">Uncharacterized protein</fullName>
    </submittedName>
</protein>
<evidence type="ECO:0000313" key="2">
    <source>
        <dbReference type="Proteomes" id="UP000887013"/>
    </source>
</evidence>
<proteinExistence type="predicted"/>
<sequence length="100" mass="11318">MTTILTGRSTRMFKYPTAAASLDFRSTAQHRRVPCARDCSYACLSLSIPSKSAVKKQKGKNIGRFCLSHSLHDMLQNTIDCAYYHQRMLLLLFSCSPNQQ</sequence>
<organism evidence="1 2">
    <name type="scientific">Nephila pilipes</name>
    <name type="common">Giant wood spider</name>
    <name type="synonym">Nephila maculata</name>
    <dbReference type="NCBI Taxonomy" id="299642"/>
    <lineage>
        <taxon>Eukaryota</taxon>
        <taxon>Metazoa</taxon>
        <taxon>Ecdysozoa</taxon>
        <taxon>Arthropoda</taxon>
        <taxon>Chelicerata</taxon>
        <taxon>Arachnida</taxon>
        <taxon>Araneae</taxon>
        <taxon>Araneomorphae</taxon>
        <taxon>Entelegynae</taxon>
        <taxon>Araneoidea</taxon>
        <taxon>Nephilidae</taxon>
        <taxon>Nephila</taxon>
    </lineage>
</organism>
<dbReference type="Proteomes" id="UP000887013">
    <property type="component" value="Unassembled WGS sequence"/>
</dbReference>
<dbReference type="AlphaFoldDB" id="A0A8X6UAV1"/>
<name>A0A8X6UAV1_NEPPI</name>
<evidence type="ECO:0000313" key="1">
    <source>
        <dbReference type="EMBL" id="GFT98626.1"/>
    </source>
</evidence>
<keyword evidence="2" id="KW-1185">Reference proteome</keyword>
<gene>
    <name evidence="1" type="ORF">NPIL_306681</name>
</gene>
<accession>A0A8X6UAV1</accession>
<dbReference type="OrthoDB" id="10411858at2759"/>
<dbReference type="EMBL" id="BMAW01026740">
    <property type="protein sequence ID" value="GFT98626.1"/>
    <property type="molecule type" value="Genomic_DNA"/>
</dbReference>
<comment type="caution">
    <text evidence="1">The sequence shown here is derived from an EMBL/GenBank/DDBJ whole genome shotgun (WGS) entry which is preliminary data.</text>
</comment>